<keyword evidence="2" id="KW-1133">Transmembrane helix</keyword>
<dbReference type="RefSeq" id="WP_090173732.1">
    <property type="nucleotide sequence ID" value="NZ_FMXR01000010.1"/>
</dbReference>
<dbReference type="AlphaFoldDB" id="A0A1G6BGK5"/>
<protein>
    <recommendedName>
        <fullName evidence="5">DUF2149 domain-containing protein</fullName>
    </recommendedName>
</protein>
<feature type="compositionally biased region" description="Acidic residues" evidence="1">
    <location>
        <begin position="68"/>
        <end position="77"/>
    </location>
</feature>
<feature type="region of interest" description="Disordered" evidence="1">
    <location>
        <begin position="1"/>
        <end position="22"/>
    </location>
</feature>
<feature type="region of interest" description="Disordered" evidence="1">
    <location>
        <begin position="63"/>
        <end position="94"/>
    </location>
</feature>
<dbReference type="EMBL" id="FMXR01000010">
    <property type="protein sequence ID" value="SDB19743.1"/>
    <property type="molecule type" value="Genomic_DNA"/>
</dbReference>
<organism evidence="3 4">
    <name type="scientific">Eubacterium oxidoreducens</name>
    <dbReference type="NCBI Taxonomy" id="1732"/>
    <lineage>
        <taxon>Bacteria</taxon>
        <taxon>Bacillati</taxon>
        <taxon>Bacillota</taxon>
        <taxon>Clostridia</taxon>
        <taxon>Eubacteriales</taxon>
        <taxon>Eubacteriaceae</taxon>
        <taxon>Eubacterium</taxon>
    </lineage>
</organism>
<feature type="transmembrane region" description="Helical" evidence="2">
    <location>
        <begin position="29"/>
        <end position="50"/>
    </location>
</feature>
<evidence type="ECO:0000256" key="2">
    <source>
        <dbReference type="SAM" id="Phobius"/>
    </source>
</evidence>
<name>A0A1G6BGK5_EUBOX</name>
<reference evidence="3 4" key="1">
    <citation type="submission" date="2016-10" db="EMBL/GenBank/DDBJ databases">
        <authorList>
            <person name="de Groot N.N."/>
        </authorList>
    </citation>
    <scope>NUCLEOTIDE SEQUENCE [LARGE SCALE GENOMIC DNA]</scope>
    <source>
        <strain evidence="3 4">DSM 3217</strain>
    </source>
</reference>
<gene>
    <name evidence="3" type="ORF">SAMN02910417_01487</name>
</gene>
<keyword evidence="4" id="KW-1185">Reference proteome</keyword>
<dbReference type="Pfam" id="PF09919">
    <property type="entry name" value="DUF2149"/>
    <property type="match status" value="1"/>
</dbReference>
<dbReference type="Proteomes" id="UP000199228">
    <property type="component" value="Unassembled WGS sequence"/>
</dbReference>
<evidence type="ECO:0000313" key="4">
    <source>
        <dbReference type="Proteomes" id="UP000199228"/>
    </source>
</evidence>
<dbReference type="OrthoDB" id="8756620at2"/>
<evidence type="ECO:0008006" key="5">
    <source>
        <dbReference type="Google" id="ProtNLM"/>
    </source>
</evidence>
<sequence length="111" mass="12219">MISNRKKRSLNSFEEGESSPSAMAGVSNLADAMLVLAVGIMLALVINWHINIDGTKVTQIDESQVKEVDEEEYEDTTQDTKESDESSLQKAGSVYVDTDTGKMYIIQNEGE</sequence>
<evidence type="ECO:0000313" key="3">
    <source>
        <dbReference type="EMBL" id="SDB19743.1"/>
    </source>
</evidence>
<dbReference type="InterPro" id="IPR018676">
    <property type="entry name" value="DUF2149"/>
</dbReference>
<dbReference type="STRING" id="1732.SAMN02910417_01487"/>
<evidence type="ECO:0000256" key="1">
    <source>
        <dbReference type="SAM" id="MobiDB-lite"/>
    </source>
</evidence>
<accession>A0A1G6BGK5</accession>
<proteinExistence type="predicted"/>
<keyword evidence="2" id="KW-0472">Membrane</keyword>
<keyword evidence="2" id="KW-0812">Transmembrane</keyword>